<dbReference type="eggNOG" id="ENOG502Z85H">
    <property type="taxonomic scope" value="Bacteria"/>
</dbReference>
<reference evidence="1 2" key="1">
    <citation type="journal article" date="2015" name="Stand. Genomic Sci.">
        <title>Complete genome sequence and description of Salinispira pacifica gen. nov., sp. nov., a novel spirochaete isolated form a hypersaline microbial mat.</title>
        <authorList>
            <person name="Ben Hania W."/>
            <person name="Joseph M."/>
            <person name="Schumann P."/>
            <person name="Bunk B."/>
            <person name="Fiebig A."/>
            <person name="Sproer C."/>
            <person name="Klenk H.P."/>
            <person name="Fardeau M.L."/>
            <person name="Spring S."/>
        </authorList>
    </citation>
    <scope>NUCLEOTIDE SEQUENCE [LARGE SCALE GENOMIC DNA]</scope>
    <source>
        <strain evidence="1 2">L21-RPul-D2</strain>
    </source>
</reference>
<dbReference type="KEGG" id="slr:L21SP2_0049"/>
<accession>V5WD17</accession>
<keyword evidence="2" id="KW-1185">Reference proteome</keyword>
<dbReference type="HOGENOM" id="CLU_438493_0_0_12"/>
<dbReference type="AlphaFoldDB" id="V5WD17"/>
<name>V5WD17_9SPIO</name>
<organism evidence="1 2">
    <name type="scientific">Salinispira pacifica</name>
    <dbReference type="NCBI Taxonomy" id="1307761"/>
    <lineage>
        <taxon>Bacteria</taxon>
        <taxon>Pseudomonadati</taxon>
        <taxon>Spirochaetota</taxon>
        <taxon>Spirochaetia</taxon>
        <taxon>Spirochaetales</taxon>
        <taxon>Spirochaetaceae</taxon>
        <taxon>Salinispira</taxon>
    </lineage>
</organism>
<protein>
    <recommendedName>
        <fullName evidence="3">DUF4914 domain-containing protein</fullName>
    </recommendedName>
</protein>
<dbReference type="PATRIC" id="fig|1307761.3.peg.49"/>
<dbReference type="Pfam" id="PF16260">
    <property type="entry name" value="DUF4914"/>
    <property type="match status" value="1"/>
</dbReference>
<dbReference type="EMBL" id="CP006939">
    <property type="protein sequence ID" value="AHC13495.1"/>
    <property type="molecule type" value="Genomic_DNA"/>
</dbReference>
<evidence type="ECO:0000313" key="1">
    <source>
        <dbReference type="EMBL" id="AHC13495.1"/>
    </source>
</evidence>
<dbReference type="OrthoDB" id="9763944at2"/>
<dbReference type="Proteomes" id="UP000018680">
    <property type="component" value="Chromosome"/>
</dbReference>
<sequence>MKQKYLNRLNVSSDIREILENNHVILPESRQELLDLTFQGRPDEFEVSYDIPGKGKYVEARVTRCKNGASVNYTEAYMRRRDPNAMLIADEKPTDKETYSQRYGTSFDPTRTETMDWFNSLGEVVVLPFLSGNDRFSGYPSLLIAPSNAGFFVTGLADLQGFIPASQIPEDFSPRAVLYVAPPFRHTHFDGKQVVVHNRTDELHELFCYNLYPGPSAKKGVYGVLLTIGEEEHWTTLHSSAVRLVTPYDNEFVILHEGASGGGKSEMTQAIHRESDGRILMAKNTVTKDDFYLELHDTCDLHPIADDMAIAHHAENGKLIISDAENGWFLRVDHLNEYGKEPYIEKLCIDPPEPLIYLNIDGKPGATALIWEHTMDEPGKPCPNPRVIMPRKFVDNTVEGKVSVDVRSFGVRTPPATREKPSYGIIGMMHILPPALGWLWRLVAPRGHANPSIVATKGLSSEGVGSYWPFATGKRVNQANILLDVTRNTPETDHILIPNQYIGAYHVGFKAEWIVREYVARRGSVKFREGQLVESRCPLLGYTLPNLRVNGQTIPHTLLHVQDQTEVGKEGYDAGAKILGDFFKQELEQYLTPELDPMGRKIIELVMNDAGLEELVSVMEN</sequence>
<dbReference type="RefSeq" id="WP_024266428.1">
    <property type="nucleotide sequence ID" value="NC_023035.1"/>
</dbReference>
<gene>
    <name evidence="1" type="ORF">L21SP2_0049</name>
</gene>
<dbReference type="InterPro" id="IPR032583">
    <property type="entry name" value="DUF4914"/>
</dbReference>
<dbReference type="SUPFAM" id="SSF53795">
    <property type="entry name" value="PEP carboxykinase-like"/>
    <property type="match status" value="1"/>
</dbReference>
<dbReference type="STRING" id="1307761.L21SP2_0049"/>
<proteinExistence type="predicted"/>
<evidence type="ECO:0008006" key="3">
    <source>
        <dbReference type="Google" id="ProtNLM"/>
    </source>
</evidence>
<evidence type="ECO:0000313" key="2">
    <source>
        <dbReference type="Proteomes" id="UP000018680"/>
    </source>
</evidence>